<feature type="transmembrane region" description="Helical" evidence="1">
    <location>
        <begin position="38"/>
        <end position="59"/>
    </location>
</feature>
<comment type="caution">
    <text evidence="3">The sequence shown here is derived from an EMBL/GenBank/DDBJ whole genome shotgun (WGS) entry which is preliminary data.</text>
</comment>
<evidence type="ECO:0000313" key="4">
    <source>
        <dbReference type="Proteomes" id="UP000262379"/>
    </source>
</evidence>
<evidence type="ECO:0000256" key="1">
    <source>
        <dbReference type="SAM" id="Phobius"/>
    </source>
</evidence>
<dbReference type="AlphaFoldDB" id="A0A371X959"/>
<dbReference type="Proteomes" id="UP000262379">
    <property type="component" value="Unassembled WGS sequence"/>
</dbReference>
<gene>
    <name evidence="3" type="ORF">DY251_17190</name>
</gene>
<dbReference type="NCBIfam" id="NF033537">
    <property type="entry name" value="lasso_biosyn_B2"/>
    <property type="match status" value="1"/>
</dbReference>
<feature type="domain" description="Microcin J25-processing protein McjB C-terminal" evidence="2">
    <location>
        <begin position="52"/>
        <end position="152"/>
    </location>
</feature>
<reference evidence="4" key="1">
    <citation type="submission" date="2018-08" db="EMBL/GenBank/DDBJ databases">
        <authorList>
            <person name="Im W.T."/>
        </authorList>
    </citation>
    <scope>NUCLEOTIDE SEQUENCE [LARGE SCALE GENOMIC DNA]</scope>
    <source>
        <strain evidence="4">LA-28</strain>
    </source>
</reference>
<keyword evidence="4" id="KW-1185">Reference proteome</keyword>
<dbReference type="RefSeq" id="WP_116625137.1">
    <property type="nucleotide sequence ID" value="NZ_QURN01000014.1"/>
</dbReference>
<evidence type="ECO:0000313" key="3">
    <source>
        <dbReference type="EMBL" id="RFC65766.1"/>
    </source>
</evidence>
<name>A0A371X959_9HYPH</name>
<dbReference type="Pfam" id="PF13471">
    <property type="entry name" value="Transglut_core3"/>
    <property type="match status" value="1"/>
</dbReference>
<dbReference type="InterPro" id="IPR032708">
    <property type="entry name" value="McjB_C"/>
</dbReference>
<keyword evidence="1" id="KW-0812">Transmembrane</keyword>
<protein>
    <submittedName>
        <fullName evidence="3">Lasso peptide biosynthesis B2 protein</fullName>
    </submittedName>
</protein>
<keyword evidence="1" id="KW-0472">Membrane</keyword>
<sequence length="164" mass="17807">MLPQMFAGRTLLLFCPLCRAPAWLKSIMPIRSRINKAAHLAICLGVVCVVRVGLSTIGYKRIDGLLSRFHRAKRRPVDLRKVAWGVSTAARFVPHASCLTQAVAGRFLLARRGQASTIRIGVDGNSSNSLKAHAWLISGKAVVLGGPGLEATSFVHLVDLTEKR</sequence>
<dbReference type="EMBL" id="QURN01000014">
    <property type="protein sequence ID" value="RFC65766.1"/>
    <property type="molecule type" value="Genomic_DNA"/>
</dbReference>
<proteinExistence type="predicted"/>
<evidence type="ECO:0000259" key="2">
    <source>
        <dbReference type="Pfam" id="PF13471"/>
    </source>
</evidence>
<organism evidence="3 4">
    <name type="scientific">Mesorhizobium denitrificans</name>
    <dbReference type="NCBI Taxonomy" id="2294114"/>
    <lineage>
        <taxon>Bacteria</taxon>
        <taxon>Pseudomonadati</taxon>
        <taxon>Pseudomonadota</taxon>
        <taxon>Alphaproteobacteria</taxon>
        <taxon>Hyphomicrobiales</taxon>
        <taxon>Phyllobacteriaceae</taxon>
        <taxon>Mesorhizobium</taxon>
    </lineage>
</organism>
<dbReference type="InterPro" id="IPR053521">
    <property type="entry name" value="McjB-like"/>
</dbReference>
<accession>A0A371X959</accession>
<keyword evidence="1" id="KW-1133">Transmembrane helix</keyword>